<evidence type="ECO:0000259" key="3">
    <source>
        <dbReference type="Pfam" id="PF01464"/>
    </source>
</evidence>
<dbReference type="CDD" id="cd00254">
    <property type="entry name" value="LT-like"/>
    <property type="match status" value="1"/>
</dbReference>
<feature type="domain" description="Transglycosylase SLT" evidence="3">
    <location>
        <begin position="124"/>
        <end position="222"/>
    </location>
</feature>
<dbReference type="SUPFAM" id="SSF53955">
    <property type="entry name" value="Lysozyme-like"/>
    <property type="match status" value="1"/>
</dbReference>
<reference evidence="4 5" key="1">
    <citation type="submission" date="2018-11" db="EMBL/GenBank/DDBJ databases">
        <title>Phylogenetic determinants of toxin gene distribution in genomes of Brevibacillus laterosporus.</title>
        <authorList>
            <person name="Glare T.R."/>
            <person name="Durrant A."/>
            <person name="Berry C."/>
            <person name="Palma L."/>
            <person name="Ormskirk M."/>
            <person name="Cox M.O."/>
        </authorList>
    </citation>
    <scope>NUCLEOTIDE SEQUENCE [LARGE SCALE GENOMIC DNA]</scope>
    <source>
        <strain evidence="4 5">1821L</strain>
    </source>
</reference>
<dbReference type="Proteomes" id="UP000319432">
    <property type="component" value="Chromosome"/>
</dbReference>
<comment type="similarity">
    <text evidence="1">Belongs to the transglycosylase Slt family.</text>
</comment>
<sequence length="253" mass="28288">MDDLIVKIDSNQFARTLASNGQWSSGDVTNVEQLQDFLQNQTNADEQEALFSDVFDNELQKYQKVISREQVLAELDGTKQQNGMNNWNSSMVYSSSSYSDMQGDPSSSRSESMSWNRQQIVDKIEQVSRRFGVNSDLVREVVRAESNFNPDATSHAGAKGLMQLMDDTARSVGVRNSYDPDQNLTGGTQYLGKLLDRYDGNVKVALAAYNAGSGRVRRAGIETDEDFDRLAAKLPQETQRYVAKITTKLQAEE</sequence>
<dbReference type="InterPro" id="IPR023346">
    <property type="entry name" value="Lysozyme-like_dom_sf"/>
</dbReference>
<dbReference type="InterPro" id="IPR008258">
    <property type="entry name" value="Transglycosylase_SLT_dom_1"/>
</dbReference>
<dbReference type="GO" id="GO:0000270">
    <property type="term" value="P:peptidoglycan metabolic process"/>
    <property type="evidence" value="ECO:0007669"/>
    <property type="project" value="InterPro"/>
</dbReference>
<organism evidence="4 5">
    <name type="scientific">Brevibacillus laterosporus</name>
    <name type="common">Bacillus laterosporus</name>
    <dbReference type="NCBI Taxonomy" id="1465"/>
    <lineage>
        <taxon>Bacteria</taxon>
        <taxon>Bacillati</taxon>
        <taxon>Bacillota</taxon>
        <taxon>Bacilli</taxon>
        <taxon>Bacillales</taxon>
        <taxon>Paenibacillaceae</taxon>
        <taxon>Brevibacillus</taxon>
    </lineage>
</organism>
<dbReference type="Pfam" id="PF01464">
    <property type="entry name" value="SLT"/>
    <property type="match status" value="1"/>
</dbReference>
<gene>
    <name evidence="4" type="ORF">EEL30_16775</name>
</gene>
<dbReference type="PANTHER" id="PTHR37423">
    <property type="entry name" value="SOLUBLE LYTIC MUREIN TRANSGLYCOSYLASE-RELATED"/>
    <property type="match status" value="1"/>
</dbReference>
<evidence type="ECO:0000256" key="2">
    <source>
        <dbReference type="SAM" id="MobiDB-lite"/>
    </source>
</evidence>
<proteinExistence type="inferred from homology"/>
<protein>
    <submittedName>
        <fullName evidence="4">Lytic transglycosylase domain-containing protein</fullName>
    </submittedName>
</protein>
<dbReference type="Gene3D" id="1.10.530.10">
    <property type="match status" value="1"/>
</dbReference>
<feature type="region of interest" description="Disordered" evidence="2">
    <location>
        <begin position="94"/>
        <end position="114"/>
    </location>
</feature>
<dbReference type="OrthoDB" id="9815002at2"/>
<dbReference type="PROSITE" id="PS00922">
    <property type="entry name" value="TRANSGLYCOSYLASE"/>
    <property type="match status" value="1"/>
</dbReference>
<dbReference type="PANTHER" id="PTHR37423:SF2">
    <property type="entry name" value="MEMBRANE-BOUND LYTIC MUREIN TRANSGLYCOSYLASE C"/>
    <property type="match status" value="1"/>
</dbReference>
<dbReference type="InterPro" id="IPR000189">
    <property type="entry name" value="Transglyc_AS"/>
</dbReference>
<dbReference type="AlphaFoldDB" id="A0A518V9X1"/>
<dbReference type="GO" id="GO:0016020">
    <property type="term" value="C:membrane"/>
    <property type="evidence" value="ECO:0007669"/>
    <property type="project" value="InterPro"/>
</dbReference>
<dbReference type="GO" id="GO:0008933">
    <property type="term" value="F:peptidoglycan lytic transglycosylase activity"/>
    <property type="evidence" value="ECO:0007669"/>
    <property type="project" value="InterPro"/>
</dbReference>
<evidence type="ECO:0000256" key="1">
    <source>
        <dbReference type="ARBA" id="ARBA00007734"/>
    </source>
</evidence>
<dbReference type="EMBL" id="CP033464">
    <property type="protein sequence ID" value="QDX93797.1"/>
    <property type="molecule type" value="Genomic_DNA"/>
</dbReference>
<accession>A0A518V9X1</accession>
<evidence type="ECO:0000313" key="5">
    <source>
        <dbReference type="Proteomes" id="UP000319432"/>
    </source>
</evidence>
<evidence type="ECO:0000313" key="4">
    <source>
        <dbReference type="EMBL" id="QDX93797.1"/>
    </source>
</evidence>
<name>A0A518V9X1_BRELA</name>
<keyword evidence="5" id="KW-1185">Reference proteome</keyword>